<dbReference type="GO" id="GO:0006633">
    <property type="term" value="P:fatty acid biosynthetic process"/>
    <property type="evidence" value="ECO:0007669"/>
    <property type="project" value="TreeGrafter"/>
</dbReference>
<evidence type="ECO:0000256" key="1">
    <source>
        <dbReference type="ARBA" id="ARBA00022450"/>
    </source>
</evidence>
<dbReference type="SUPFAM" id="SSF52151">
    <property type="entry name" value="FabD/lysophospholipase-like"/>
    <property type="match status" value="1"/>
</dbReference>
<evidence type="ECO:0000313" key="8">
    <source>
        <dbReference type="Proteomes" id="UP000557566"/>
    </source>
</evidence>
<dbReference type="InterPro" id="IPR001227">
    <property type="entry name" value="Ac_transferase_dom_sf"/>
</dbReference>
<dbReference type="InterPro" id="IPR049900">
    <property type="entry name" value="PKS_mFAS_DH"/>
</dbReference>
<dbReference type="GO" id="GO:0004312">
    <property type="term" value="F:fatty acid synthase activity"/>
    <property type="evidence" value="ECO:0007669"/>
    <property type="project" value="TreeGrafter"/>
</dbReference>
<name>A0A8H4PWS8_9HYPO</name>
<evidence type="ECO:0000259" key="6">
    <source>
        <dbReference type="PROSITE" id="PS52019"/>
    </source>
</evidence>
<dbReference type="InterPro" id="IPR020807">
    <property type="entry name" value="PKS_DH"/>
</dbReference>
<dbReference type="PANTHER" id="PTHR43775">
    <property type="entry name" value="FATTY ACID SYNTHASE"/>
    <property type="match status" value="1"/>
</dbReference>
<dbReference type="OrthoDB" id="329835at2759"/>
<dbReference type="PANTHER" id="PTHR43775:SF20">
    <property type="entry name" value="HYBRID PKS-NRPS SYNTHETASE APDA"/>
    <property type="match status" value="1"/>
</dbReference>
<dbReference type="InterPro" id="IPR042104">
    <property type="entry name" value="PKS_dehydratase_sf"/>
</dbReference>
<dbReference type="SMART" id="SM00826">
    <property type="entry name" value="PKS_DH"/>
    <property type="match status" value="1"/>
</dbReference>
<dbReference type="InterPro" id="IPR049552">
    <property type="entry name" value="PKS_DH_N"/>
</dbReference>
<dbReference type="Proteomes" id="UP000557566">
    <property type="component" value="Unassembled WGS sequence"/>
</dbReference>
<gene>
    <name evidence="7" type="ORF">G6O67_001156</name>
</gene>
<organism evidence="7 8">
    <name type="scientific">Ophiocordyceps sinensis</name>
    <dbReference type="NCBI Taxonomy" id="72228"/>
    <lineage>
        <taxon>Eukaryota</taxon>
        <taxon>Fungi</taxon>
        <taxon>Dikarya</taxon>
        <taxon>Ascomycota</taxon>
        <taxon>Pezizomycotina</taxon>
        <taxon>Sordariomycetes</taxon>
        <taxon>Hypocreomycetidae</taxon>
        <taxon>Hypocreales</taxon>
        <taxon>Ophiocordycipitaceae</taxon>
        <taxon>Ophiocordyceps</taxon>
    </lineage>
</organism>
<dbReference type="Gene3D" id="3.10.129.110">
    <property type="entry name" value="Polyketide synthase dehydratase"/>
    <property type="match status" value="1"/>
</dbReference>
<dbReference type="GO" id="GO:0044550">
    <property type="term" value="P:secondary metabolite biosynthetic process"/>
    <property type="evidence" value="ECO:0007669"/>
    <property type="project" value="TreeGrafter"/>
</dbReference>
<dbReference type="InterPro" id="IPR050091">
    <property type="entry name" value="PKS_NRPS_Biosynth_Enz"/>
</dbReference>
<accession>A0A8H4PWS8</accession>
<evidence type="ECO:0000256" key="2">
    <source>
        <dbReference type="ARBA" id="ARBA00022553"/>
    </source>
</evidence>
<dbReference type="EMBL" id="JAAVMX010000002">
    <property type="protein sequence ID" value="KAF4511961.1"/>
    <property type="molecule type" value="Genomic_DNA"/>
</dbReference>
<comment type="caution">
    <text evidence="5">Lacks conserved residue(s) required for the propagation of feature annotation.</text>
</comment>
<dbReference type="Pfam" id="PF21089">
    <property type="entry name" value="PKS_DH_N"/>
    <property type="match status" value="1"/>
</dbReference>
<keyword evidence="2" id="KW-0597">Phosphoprotein</keyword>
<comment type="caution">
    <text evidence="7">The sequence shown here is derived from an EMBL/GenBank/DDBJ whole genome shotgun (WGS) entry which is preliminary data.</text>
</comment>
<evidence type="ECO:0000256" key="5">
    <source>
        <dbReference type="PROSITE-ProRule" id="PRU01363"/>
    </source>
</evidence>
<evidence type="ECO:0000256" key="3">
    <source>
        <dbReference type="ARBA" id="ARBA00022679"/>
    </source>
</evidence>
<feature type="domain" description="PKS/mFAS DH" evidence="6">
    <location>
        <begin position="92"/>
        <end position="208"/>
    </location>
</feature>
<dbReference type="AlphaFoldDB" id="A0A8H4PWS8"/>
<keyword evidence="4" id="KW-0511">Multifunctional enzyme</keyword>
<keyword evidence="8" id="KW-1185">Reference proteome</keyword>
<reference evidence="7 8" key="1">
    <citation type="journal article" date="2020" name="Genome Biol. Evol.">
        <title>A new high-quality draft genome assembly of the Chinese cordyceps Ophiocordyceps sinensis.</title>
        <authorList>
            <person name="Shu R."/>
            <person name="Zhang J."/>
            <person name="Meng Q."/>
            <person name="Zhang H."/>
            <person name="Zhou G."/>
            <person name="Li M."/>
            <person name="Wu P."/>
            <person name="Zhao Y."/>
            <person name="Chen C."/>
            <person name="Qin Q."/>
        </authorList>
    </citation>
    <scope>NUCLEOTIDE SEQUENCE [LARGE SCALE GENOMIC DNA]</scope>
    <source>
        <strain evidence="7 8">IOZ07</strain>
    </source>
</reference>
<dbReference type="PROSITE" id="PS52019">
    <property type="entry name" value="PKS_MFAS_DH"/>
    <property type="match status" value="1"/>
</dbReference>
<keyword evidence="3" id="KW-0808">Transferase</keyword>
<dbReference type="InterPro" id="IPR016035">
    <property type="entry name" value="Acyl_Trfase/lysoPLipase"/>
</dbReference>
<evidence type="ECO:0000256" key="4">
    <source>
        <dbReference type="ARBA" id="ARBA00023268"/>
    </source>
</evidence>
<dbReference type="Gene3D" id="3.40.366.10">
    <property type="entry name" value="Malonyl-Coenzyme A Acyl Carrier Protein, domain 2"/>
    <property type="match status" value="1"/>
</dbReference>
<proteinExistence type="predicted"/>
<keyword evidence="1" id="KW-0596">Phosphopantetheine</keyword>
<evidence type="ECO:0000313" key="7">
    <source>
        <dbReference type="EMBL" id="KAF4511961.1"/>
    </source>
</evidence>
<sequence>MVQPVLFSEAVQFAVQTLPAPLAIALEVGPHPALKGPVSQTLKSLAASPLPYAGSLERGKGDVESMSAASGMVYWRESRLSHNFRVGGQPPHSLLGRQREDSPYEKTWRNFFHLEEMPWVKGHTFQGQVLFPGAGYVSLAVEASKAFVKNRPIKLLEVRDMNIPKALVMGEDKGVEVLFTIRSKTISTTVADGSVVEAEQILSCRFRD</sequence>
<protein>
    <recommendedName>
        <fullName evidence="6">PKS/mFAS DH domain-containing protein</fullName>
    </recommendedName>
</protein>